<dbReference type="Pfam" id="PF01804">
    <property type="entry name" value="Penicil_amidase"/>
    <property type="match status" value="1"/>
</dbReference>
<keyword evidence="3 6" id="KW-0378">Hydrolase</keyword>
<dbReference type="RefSeq" id="WP_238165061.1">
    <property type="nucleotide sequence ID" value="NZ_BFBR01000013.1"/>
</dbReference>
<dbReference type="InterPro" id="IPR029055">
    <property type="entry name" value="Ntn_hydrolases_N"/>
</dbReference>
<name>A0A2P2EE94_9PROT</name>
<evidence type="ECO:0000256" key="2">
    <source>
        <dbReference type="ARBA" id="ARBA00022729"/>
    </source>
</evidence>
<evidence type="ECO:0000256" key="4">
    <source>
        <dbReference type="ARBA" id="ARBA00023145"/>
    </source>
</evidence>
<dbReference type="InterPro" id="IPR023343">
    <property type="entry name" value="Penicillin_amidase_dom1"/>
</dbReference>
<dbReference type="InterPro" id="IPR043147">
    <property type="entry name" value="Penicillin_amidase_A-knob"/>
</dbReference>
<dbReference type="EMBL" id="BFBR01000013">
    <property type="protein sequence ID" value="GBF59383.1"/>
    <property type="molecule type" value="Genomic_DNA"/>
</dbReference>
<keyword evidence="2 5" id="KW-0732">Signal</keyword>
<dbReference type="Gene3D" id="3.60.20.10">
    <property type="entry name" value="Glutamine Phosphoribosylpyrophosphate, subunit 1, domain 1"/>
    <property type="match status" value="1"/>
</dbReference>
<sequence>MRIGTRGLMATLITLASPLTPLMASQAQAKPRPLEAEITRTTYGIPHITARNWKGIGYGVGYAYAQDNLCMLAEDFITMAGQRALHFGTKEKTSFGFDPVDNLASDVFFKSQFDIEALRKAHQQTSATTRDLVRGYVAGYNRLLRDLGPQGVPASCRGKAWVKPISEDDMLRLMEKNALRAGALVLAQGIAYAAPPAVAKPEKVADLSMPDMAEAGLGSNGWAFGAETTANGKGLIVGNPHFPWAGTSRFYQLHITIPGVVDVMGATLAGSPIPTIGFNKDIAWSHTVSAAKHATVFELTLDPTDPTRYMVDGKSEAMQTRTVSIETADGTLTRTVYVSRFGPLLIIPNAGLNWTNERAFAVRDANAGNNRLIDAWLQINQARSVEDIRNAVTSTLGIPWVNTIATDRQGHALLADVTVVPNVSGDKIRACATARSAPLAQRLIVLDGSKSACDWDKVAGTPAPGLMPAQDQAVIIRRDYVANSNDSYWLTNPKAPYRVLSPILGSAETARSLRTRSGLIEIDRRLSGTDGLAGQKVDQDTAKAMAFANKTLAGELTLDSLISLCVDQADLADACAVLKAWDRRYDNDSKGAYLFHAFWEQAERIQGKWAKPFDLNDPVHTPADLITTGPVADQLRAALKAATERLKSENIALDAPWGQVQFVTRGQENIPIHGAHGNLGVLNVQVSDKGPRGLVPRSGTSYIQVVSFTDQGPVADAILSYSQSTDPDSPHYADQTLAYAAKRWNRLPFTPAEINAARIGPTLKLRE</sequence>
<organism evidence="6 7">
    <name type="scientific">Candidatus Phycosocius bacilliformis</name>
    <dbReference type="NCBI Taxonomy" id="1445552"/>
    <lineage>
        <taxon>Bacteria</taxon>
        <taxon>Pseudomonadati</taxon>
        <taxon>Pseudomonadota</taxon>
        <taxon>Alphaproteobacteria</taxon>
        <taxon>Caulobacterales</taxon>
        <taxon>Caulobacterales incertae sedis</taxon>
        <taxon>Candidatus Phycosocius</taxon>
    </lineage>
</organism>
<dbReference type="GO" id="GO:0016811">
    <property type="term" value="F:hydrolase activity, acting on carbon-nitrogen (but not peptide) bonds, in linear amides"/>
    <property type="evidence" value="ECO:0007669"/>
    <property type="project" value="InterPro"/>
</dbReference>
<evidence type="ECO:0000313" key="6">
    <source>
        <dbReference type="EMBL" id="GBF59383.1"/>
    </source>
</evidence>
<keyword evidence="7" id="KW-1185">Reference proteome</keyword>
<dbReference type="Gene3D" id="1.10.439.10">
    <property type="entry name" value="Penicillin Amidohydrolase, domain 1"/>
    <property type="match status" value="1"/>
</dbReference>
<dbReference type="Gene3D" id="1.10.1400.10">
    <property type="match status" value="1"/>
</dbReference>
<evidence type="ECO:0000313" key="7">
    <source>
        <dbReference type="Proteomes" id="UP000245086"/>
    </source>
</evidence>
<feature type="signal peptide" evidence="5">
    <location>
        <begin position="1"/>
        <end position="29"/>
    </location>
</feature>
<dbReference type="Gene3D" id="2.30.120.10">
    <property type="match status" value="1"/>
</dbReference>
<dbReference type="AlphaFoldDB" id="A0A2P2EE94"/>
<proteinExistence type="inferred from homology"/>
<protein>
    <submittedName>
        <fullName evidence="6">Acyl-homoserine lactone acylase PvdQ</fullName>
        <ecNumber evidence="6">3.5.1.97</ecNumber>
    </submittedName>
</protein>
<evidence type="ECO:0000256" key="5">
    <source>
        <dbReference type="SAM" id="SignalP"/>
    </source>
</evidence>
<evidence type="ECO:0000256" key="1">
    <source>
        <dbReference type="ARBA" id="ARBA00006586"/>
    </source>
</evidence>
<evidence type="ECO:0000256" key="3">
    <source>
        <dbReference type="ARBA" id="ARBA00022801"/>
    </source>
</evidence>
<dbReference type="PANTHER" id="PTHR34218">
    <property type="entry name" value="PEPTIDASE S45 PENICILLIN AMIDASE"/>
    <property type="match status" value="1"/>
</dbReference>
<dbReference type="Proteomes" id="UP000245086">
    <property type="component" value="Unassembled WGS sequence"/>
</dbReference>
<dbReference type="PANTHER" id="PTHR34218:SF3">
    <property type="entry name" value="ACYL-HOMOSERINE LACTONE ACYLASE PVDQ"/>
    <property type="match status" value="1"/>
</dbReference>
<dbReference type="GO" id="GO:0017000">
    <property type="term" value="P:antibiotic biosynthetic process"/>
    <property type="evidence" value="ECO:0007669"/>
    <property type="project" value="InterPro"/>
</dbReference>
<keyword evidence="4" id="KW-0865">Zymogen</keyword>
<dbReference type="SUPFAM" id="SSF56235">
    <property type="entry name" value="N-terminal nucleophile aminohydrolases (Ntn hydrolases)"/>
    <property type="match status" value="1"/>
</dbReference>
<reference evidence="6 7" key="1">
    <citation type="journal article" date="2018" name="Genome Announc.">
        <title>Draft Genome Sequence of "Candidatus Phycosocius bacilliformis," an Alphaproteobacterial Ectosymbiont of the Hydrocarbon-Producing Green Alga Botryococcus braunii.</title>
        <authorList>
            <person name="Tanabe Y."/>
            <person name="Yamaguchi H."/>
            <person name="Watanabe M.M."/>
        </authorList>
    </citation>
    <scope>NUCLEOTIDE SEQUENCE [LARGE SCALE GENOMIC DNA]</scope>
    <source>
        <strain evidence="6 7">BOTRYCO-2</strain>
    </source>
</reference>
<feature type="chain" id="PRO_5015136492" evidence="5">
    <location>
        <begin position="30"/>
        <end position="767"/>
    </location>
</feature>
<comment type="caution">
    <text evidence="6">The sequence shown here is derived from an EMBL/GenBank/DDBJ whole genome shotgun (WGS) entry which is preliminary data.</text>
</comment>
<dbReference type="InterPro" id="IPR002692">
    <property type="entry name" value="S45"/>
</dbReference>
<accession>A0A2P2EE94</accession>
<dbReference type="InterPro" id="IPR043146">
    <property type="entry name" value="Penicillin_amidase_N_B-knob"/>
</dbReference>
<gene>
    <name evidence="6" type="primary">pvdQ</name>
    <name evidence="6" type="ORF">PbB2_03079</name>
</gene>
<comment type="similarity">
    <text evidence="1">Belongs to the peptidase S45 family.</text>
</comment>
<dbReference type="EC" id="3.5.1.97" evidence="6"/>